<gene>
    <name evidence="10" type="ORF">NERG_02560</name>
</gene>
<evidence type="ECO:0000256" key="1">
    <source>
        <dbReference type="ARBA" id="ARBA00004477"/>
    </source>
</evidence>
<feature type="transmembrane region" description="Helical" evidence="9">
    <location>
        <begin position="276"/>
        <end position="299"/>
    </location>
</feature>
<reference evidence="10" key="1">
    <citation type="submission" date="2011-03" db="EMBL/GenBank/DDBJ databases">
        <title>The Genome Sequence of Nematocida sp1 strain ERTm2.</title>
        <authorList>
            <consortium name="The Broad Institute Genome Sequencing Platform"/>
            <consortium name="The Broad Institute Genome Sequencing Center for Infectious Disease"/>
            <person name="Cuomo C."/>
            <person name="Troemel E."/>
            <person name="Young S.K."/>
            <person name="Zeng Q."/>
            <person name="Gargeya S."/>
            <person name="Fitzgerald M."/>
            <person name="Haas B."/>
            <person name="Abouelleil A."/>
            <person name="Alvarado L."/>
            <person name="Arachchi H.M."/>
            <person name="Berlin A."/>
            <person name="Brown A."/>
            <person name="Chapman S.B."/>
            <person name="Chen Z."/>
            <person name="Dunbar C."/>
            <person name="Freedman E."/>
            <person name="Gearin G."/>
            <person name="Gellesch M."/>
            <person name="Goldberg J."/>
            <person name="Griggs A."/>
            <person name="Gujja S."/>
            <person name="Heilman E.R."/>
            <person name="Heiman D."/>
            <person name="Howarth C."/>
            <person name="Larson L."/>
            <person name="Lui A."/>
            <person name="MacDonald P.J.P."/>
            <person name="Mehta T."/>
            <person name="Montmayeur A."/>
            <person name="Murphy C."/>
            <person name="Neiman D."/>
            <person name="Pearson M."/>
            <person name="Priest M."/>
            <person name="Roberts A."/>
            <person name="Saif S."/>
            <person name="Shea T."/>
            <person name="Shenoy N."/>
            <person name="Sisk P."/>
            <person name="Stolte C."/>
            <person name="Sykes S."/>
            <person name="White J."/>
            <person name="Yandava C."/>
            <person name="Wortman J."/>
            <person name="Nusbaum C."/>
            <person name="Birren B."/>
        </authorList>
    </citation>
    <scope>NUCLEOTIDE SEQUENCE</scope>
    <source>
        <strain evidence="10">ERTm2</strain>
    </source>
</reference>
<feature type="transmembrane region" description="Helical" evidence="9">
    <location>
        <begin position="229"/>
        <end position="246"/>
    </location>
</feature>
<dbReference type="EMBL" id="JH604643">
    <property type="protein sequence ID" value="EHY64389.1"/>
    <property type="molecule type" value="Genomic_DNA"/>
</dbReference>
<feature type="transmembrane region" description="Helical" evidence="9">
    <location>
        <begin position="349"/>
        <end position="372"/>
    </location>
</feature>
<dbReference type="GO" id="GO:0033619">
    <property type="term" value="P:membrane protein proteolysis"/>
    <property type="evidence" value="ECO:0007669"/>
    <property type="project" value="TreeGrafter"/>
</dbReference>
<dbReference type="SMART" id="SM00730">
    <property type="entry name" value="PSN"/>
    <property type="match status" value="1"/>
</dbReference>
<feature type="compositionally biased region" description="Basic and acidic residues" evidence="8">
    <location>
        <begin position="150"/>
        <end position="163"/>
    </location>
</feature>
<evidence type="ECO:0000256" key="4">
    <source>
        <dbReference type="ARBA" id="ARBA00022801"/>
    </source>
</evidence>
<feature type="transmembrane region" description="Helical" evidence="9">
    <location>
        <begin position="37"/>
        <end position="61"/>
    </location>
</feature>
<keyword evidence="4" id="KW-0378">Hydrolase</keyword>
<organism evidence="10">
    <name type="scientific">Nematocida ausubeli (strain ATCC PRA-371 / ERTm2)</name>
    <name type="common">Nematode killer fungus</name>
    <dbReference type="NCBI Taxonomy" id="1913371"/>
    <lineage>
        <taxon>Eukaryota</taxon>
        <taxon>Fungi</taxon>
        <taxon>Fungi incertae sedis</taxon>
        <taxon>Microsporidia</taxon>
        <taxon>Nematocida</taxon>
    </lineage>
</organism>
<evidence type="ECO:0000256" key="5">
    <source>
        <dbReference type="ARBA" id="ARBA00022824"/>
    </source>
</evidence>
<feature type="transmembrane region" description="Helical" evidence="9">
    <location>
        <begin position="319"/>
        <end position="337"/>
    </location>
</feature>
<dbReference type="Pfam" id="PF04258">
    <property type="entry name" value="Peptidase_A22B"/>
    <property type="match status" value="1"/>
</dbReference>
<feature type="region of interest" description="Disordered" evidence="8">
    <location>
        <begin position="150"/>
        <end position="192"/>
    </location>
</feature>
<evidence type="ECO:0000256" key="9">
    <source>
        <dbReference type="SAM" id="Phobius"/>
    </source>
</evidence>
<comment type="subcellular location">
    <subcellularLocation>
        <location evidence="1">Endoplasmic reticulum membrane</location>
        <topology evidence="1">Multi-pass membrane protein</topology>
    </subcellularLocation>
</comment>
<keyword evidence="6 9" id="KW-1133">Transmembrane helix</keyword>
<dbReference type="GO" id="GO:0042500">
    <property type="term" value="F:aspartic endopeptidase activity, intramembrane cleaving"/>
    <property type="evidence" value="ECO:0007669"/>
    <property type="project" value="InterPro"/>
</dbReference>
<dbReference type="GO" id="GO:0098553">
    <property type="term" value="C:lumenal side of endoplasmic reticulum membrane"/>
    <property type="evidence" value="ECO:0007669"/>
    <property type="project" value="TreeGrafter"/>
</dbReference>
<dbReference type="InterPro" id="IPR006639">
    <property type="entry name" value="Preselin/SPP"/>
</dbReference>
<feature type="transmembrane region" description="Helical" evidence="9">
    <location>
        <begin position="12"/>
        <end position="31"/>
    </location>
</feature>
<dbReference type="Proteomes" id="UP000005622">
    <property type="component" value="Unassembled WGS sequence"/>
</dbReference>
<proteinExistence type="inferred from homology"/>
<evidence type="ECO:0000256" key="7">
    <source>
        <dbReference type="ARBA" id="ARBA00023136"/>
    </source>
</evidence>
<dbReference type="STRING" id="944018.H8ZG39"/>
<feature type="transmembrane region" description="Helical" evidence="9">
    <location>
        <begin position="378"/>
        <end position="396"/>
    </location>
</feature>
<protein>
    <recommendedName>
        <fullName evidence="11">Signal peptide peptidase</fullName>
    </recommendedName>
</protein>
<keyword evidence="7 9" id="KW-0472">Membrane</keyword>
<dbReference type="PANTHER" id="PTHR12174">
    <property type="entry name" value="SIGNAL PEPTIDE PEPTIDASE"/>
    <property type="match status" value="1"/>
</dbReference>
<dbReference type="GO" id="GO:0006465">
    <property type="term" value="P:signal peptide processing"/>
    <property type="evidence" value="ECO:0007669"/>
    <property type="project" value="TreeGrafter"/>
</dbReference>
<dbReference type="AlphaFoldDB" id="H8ZG39"/>
<accession>H8ZG39</accession>
<sequence length="409" mass="45972">MWMFCGDVSYMDGSVFISPCYLLLFGVISAFRAINYFVFLIFYMLSGVFLISVSSALVWIGTMNTSHLQIKKESMSMEDAKAFPIIGSVVLLSIFFAFRYLSKTIINTMLRALFSATGTFSVYKLLRVVYQRFIPIEKVKELAKKKIEKDTSSEKKKTDSAEEKIEEDLEKSEKPKSTEASQSEEGSKVAEPAQGVVAENIRAFKKEVVETLQEVKENIKVYIEEFKNIHYLALFAISFLINVWYFKTKSMHSSNILACAFSVMAIQEIKPDSTKTVLVLLGLLFFYDIFWVFFTPVMIGVAKDLEIPIKIVYPFARKGASMIGLGDIVIPGIFLSLSREFAQKFSSPLIFTLGYAGYVLALMITFAIVFIFKAGQPALLYICPLIVAGSLAGAAVHKRTKQFIAYTSE</sequence>
<dbReference type="InterPro" id="IPR007369">
    <property type="entry name" value="Peptidase_A22B_SPP"/>
</dbReference>
<evidence type="ECO:0000256" key="2">
    <source>
        <dbReference type="ARBA" id="ARBA00006859"/>
    </source>
</evidence>
<evidence type="ECO:0000256" key="8">
    <source>
        <dbReference type="SAM" id="MobiDB-lite"/>
    </source>
</evidence>
<evidence type="ECO:0000256" key="3">
    <source>
        <dbReference type="ARBA" id="ARBA00022692"/>
    </source>
</evidence>
<dbReference type="GO" id="GO:0098554">
    <property type="term" value="C:cytoplasmic side of endoplasmic reticulum membrane"/>
    <property type="evidence" value="ECO:0007669"/>
    <property type="project" value="TreeGrafter"/>
</dbReference>
<name>H8ZG39_NEMA1</name>
<dbReference type="HOGENOM" id="CLU_023799_0_2_1"/>
<evidence type="ECO:0008006" key="11">
    <source>
        <dbReference type="Google" id="ProtNLM"/>
    </source>
</evidence>
<keyword evidence="5" id="KW-0256">Endoplasmic reticulum</keyword>
<evidence type="ECO:0000256" key="6">
    <source>
        <dbReference type="ARBA" id="ARBA00022989"/>
    </source>
</evidence>
<comment type="similarity">
    <text evidence="2">Belongs to the peptidase A22B family.</text>
</comment>
<evidence type="ECO:0000313" key="10">
    <source>
        <dbReference type="EMBL" id="EHY64389.1"/>
    </source>
</evidence>
<keyword evidence="3 9" id="KW-0812">Transmembrane</keyword>
<feature type="transmembrane region" description="Helical" evidence="9">
    <location>
        <begin position="82"/>
        <end position="102"/>
    </location>
</feature>
<dbReference type="PANTHER" id="PTHR12174:SF23">
    <property type="entry name" value="MINOR HISTOCOMPATIBILITY ANTIGEN H13"/>
    <property type="match status" value="1"/>
</dbReference>